<accession>A0ABX1RGK8</accession>
<evidence type="ECO:0000259" key="1">
    <source>
        <dbReference type="Pfam" id="PF01814"/>
    </source>
</evidence>
<evidence type="ECO:0000313" key="2">
    <source>
        <dbReference type="EMBL" id="NMH79528.1"/>
    </source>
</evidence>
<dbReference type="RefSeq" id="WP_169397589.1">
    <property type="nucleotide sequence ID" value="NZ_BAAAJH010000024.1"/>
</dbReference>
<dbReference type="PANTHER" id="PTHR35585">
    <property type="entry name" value="HHE DOMAIN PROTEIN (AFU_ORTHOLOGUE AFUA_4G00730)"/>
    <property type="match status" value="1"/>
</dbReference>
<proteinExistence type="predicted"/>
<gene>
    <name evidence="2" type="ORF">HF577_20835</name>
</gene>
<dbReference type="InterPro" id="IPR012312">
    <property type="entry name" value="Hemerythrin-like"/>
</dbReference>
<dbReference type="Pfam" id="PF01814">
    <property type="entry name" value="Hemerythrin"/>
    <property type="match status" value="1"/>
</dbReference>
<comment type="caution">
    <text evidence="2">The sequence shown here is derived from an EMBL/GenBank/DDBJ whole genome shotgun (WGS) entry which is preliminary data.</text>
</comment>
<protein>
    <submittedName>
        <fullName evidence="2">Hemerythrin domain-containing protein</fullName>
    </submittedName>
</protein>
<name>A0ABX1RGK8_9PSEU</name>
<reference evidence="2 3" key="1">
    <citation type="submission" date="2020-04" db="EMBL/GenBank/DDBJ databases">
        <authorList>
            <person name="Klaysubun C."/>
            <person name="Duangmal K."/>
            <person name="Lipun K."/>
        </authorList>
    </citation>
    <scope>NUCLEOTIDE SEQUENCE [LARGE SCALE GENOMIC DNA]</scope>
    <source>
        <strain evidence="2 3">JCM 11839</strain>
    </source>
</reference>
<dbReference type="PANTHER" id="PTHR35585:SF1">
    <property type="entry name" value="HHE DOMAIN PROTEIN (AFU_ORTHOLOGUE AFUA_4G00730)"/>
    <property type="match status" value="1"/>
</dbReference>
<sequence>MRDTQATAVVETRLVHDLHRRVSTVLAETAARPAASVAALTELRDFLVVQLETHHECEDHILWPMVEDRAPGTAEPLARLSAEHDQLDAALDALAEAPIDGTDRTALVDSAVALRDLVHTHLEHEEPVLLPALREHVSEEAWEGFVRQVRAATPDVGTHLLVGFLEQVGTPEEADIVLRDVPAPVRAALREQAQGTLDRLTGDG</sequence>
<evidence type="ECO:0000313" key="3">
    <source>
        <dbReference type="Proteomes" id="UP001296706"/>
    </source>
</evidence>
<keyword evidence="3" id="KW-1185">Reference proteome</keyword>
<dbReference type="Gene3D" id="1.20.120.520">
    <property type="entry name" value="nmb1532 protein domain like"/>
    <property type="match status" value="1"/>
</dbReference>
<dbReference type="EMBL" id="JAAXKY010000070">
    <property type="protein sequence ID" value="NMH79528.1"/>
    <property type="molecule type" value="Genomic_DNA"/>
</dbReference>
<feature type="domain" description="Hemerythrin-like" evidence="1">
    <location>
        <begin position="14"/>
        <end position="133"/>
    </location>
</feature>
<organism evidence="2 3">
    <name type="scientific">Pseudonocardia xinjiangensis</name>
    <dbReference type="NCBI Taxonomy" id="75289"/>
    <lineage>
        <taxon>Bacteria</taxon>
        <taxon>Bacillati</taxon>
        <taxon>Actinomycetota</taxon>
        <taxon>Actinomycetes</taxon>
        <taxon>Pseudonocardiales</taxon>
        <taxon>Pseudonocardiaceae</taxon>
        <taxon>Pseudonocardia</taxon>
    </lineage>
</organism>
<dbReference type="Proteomes" id="UP001296706">
    <property type="component" value="Unassembled WGS sequence"/>
</dbReference>